<sequence length="162" mass="18260">MTTQGNVKGLDELGNEVLWSSQGQQVMMQWEKQYMHVTVDALVIHPTDRVLEIGFGLAYSASHIQTYKPKSHTIIECDQETLQRAKSFADIHEGVQIVAGMWQQTLQTLDTFDCVFFDDYPLPELLTESVDVSMDRSCSPGGTSFWTLRCVIALLERGSLDI</sequence>
<evidence type="ECO:0000313" key="2">
    <source>
        <dbReference type="EMBL" id="RLN69490.1"/>
    </source>
</evidence>
<evidence type="ECO:0000313" key="1">
    <source>
        <dbReference type="EMBL" id="RLN48511.1"/>
    </source>
</evidence>
<accession>A0A3F2S4T7</accession>
<dbReference type="Proteomes" id="UP000284657">
    <property type="component" value="Unassembled WGS sequence"/>
</dbReference>
<evidence type="ECO:0008006" key="5">
    <source>
        <dbReference type="Google" id="ProtNLM"/>
    </source>
</evidence>
<gene>
    <name evidence="1" type="ORF">BBJ29_001769</name>
    <name evidence="2" type="ORF">BBP00_00000317</name>
</gene>
<dbReference type="GO" id="GO:0030731">
    <property type="term" value="F:guanidinoacetate N-methyltransferase activity"/>
    <property type="evidence" value="ECO:0007669"/>
    <property type="project" value="TreeGrafter"/>
</dbReference>
<evidence type="ECO:0000313" key="3">
    <source>
        <dbReference type="Proteomes" id="UP000277300"/>
    </source>
</evidence>
<dbReference type="EMBL" id="MBAD02002299">
    <property type="protein sequence ID" value="RLN48511.1"/>
    <property type="molecule type" value="Genomic_DNA"/>
</dbReference>
<dbReference type="PANTHER" id="PTHR32379">
    <property type="entry name" value="GUANIDINOACETATE N-METHYLTRANSFERASE"/>
    <property type="match status" value="1"/>
</dbReference>
<name>A0A3F2S4T7_9STRA</name>
<dbReference type="Proteomes" id="UP000277300">
    <property type="component" value="Unassembled WGS sequence"/>
</dbReference>
<dbReference type="GO" id="GO:0005634">
    <property type="term" value="C:nucleus"/>
    <property type="evidence" value="ECO:0007669"/>
    <property type="project" value="TreeGrafter"/>
</dbReference>
<reference evidence="3 4" key="1">
    <citation type="submission" date="2018-07" db="EMBL/GenBank/DDBJ databases">
        <title>Genome sequencing of oomycete isolates from Chile give support for New Zealand origin for Phytophthora kernoviae and make available the first Nothophytophthora sp. genome.</title>
        <authorList>
            <person name="Studholme D.J."/>
            <person name="Sanfuentes E."/>
            <person name="Panda P."/>
            <person name="Hill R."/>
            <person name="Sambles C."/>
            <person name="Grant M."/>
            <person name="Williams N.M."/>
            <person name="Mcdougal R.L."/>
        </authorList>
    </citation>
    <scope>NUCLEOTIDE SEQUENCE [LARGE SCALE GENOMIC DNA]</scope>
    <source>
        <strain evidence="2">Chile6</strain>
        <strain evidence="1">Chile7</strain>
    </source>
</reference>
<dbReference type="CDD" id="cd02440">
    <property type="entry name" value="AdoMet_MTases"/>
    <property type="match status" value="1"/>
</dbReference>
<dbReference type="SUPFAM" id="SSF53335">
    <property type="entry name" value="S-adenosyl-L-methionine-dependent methyltransferases"/>
    <property type="match status" value="1"/>
</dbReference>
<dbReference type="InterPro" id="IPR029063">
    <property type="entry name" value="SAM-dependent_MTases_sf"/>
</dbReference>
<organism evidence="2 3">
    <name type="scientific">Phytophthora kernoviae</name>
    <dbReference type="NCBI Taxonomy" id="325452"/>
    <lineage>
        <taxon>Eukaryota</taxon>
        <taxon>Sar</taxon>
        <taxon>Stramenopiles</taxon>
        <taxon>Oomycota</taxon>
        <taxon>Peronosporomycetes</taxon>
        <taxon>Peronosporales</taxon>
        <taxon>Peronosporaceae</taxon>
        <taxon>Phytophthora</taxon>
    </lineage>
</organism>
<protein>
    <recommendedName>
        <fullName evidence="5">Methyltransferase domain-containing protein</fullName>
    </recommendedName>
</protein>
<dbReference type="EMBL" id="MBDO02000004">
    <property type="protein sequence ID" value="RLN69490.1"/>
    <property type="molecule type" value="Genomic_DNA"/>
</dbReference>
<evidence type="ECO:0000313" key="4">
    <source>
        <dbReference type="Proteomes" id="UP000284657"/>
    </source>
</evidence>
<dbReference type="AlphaFoldDB" id="A0A3F2S4T7"/>
<dbReference type="OrthoDB" id="19014at2759"/>
<proteinExistence type="predicted"/>
<comment type="caution">
    <text evidence="2">The sequence shown here is derived from an EMBL/GenBank/DDBJ whole genome shotgun (WGS) entry which is preliminary data.</text>
</comment>
<dbReference type="InterPro" id="IPR051038">
    <property type="entry name" value="RMT2/GAMT_Mtase"/>
</dbReference>
<dbReference type="GO" id="GO:0005737">
    <property type="term" value="C:cytoplasm"/>
    <property type="evidence" value="ECO:0007669"/>
    <property type="project" value="TreeGrafter"/>
</dbReference>
<dbReference type="GO" id="GO:0006601">
    <property type="term" value="P:creatine biosynthetic process"/>
    <property type="evidence" value="ECO:0007669"/>
    <property type="project" value="TreeGrafter"/>
</dbReference>
<dbReference type="Gene3D" id="3.40.50.150">
    <property type="entry name" value="Vaccinia Virus protein VP39"/>
    <property type="match status" value="1"/>
</dbReference>
<dbReference type="PANTHER" id="PTHR32379:SF1">
    <property type="entry name" value="GUANIDINOACETATE N-METHYLTRANSFERASE"/>
    <property type="match status" value="1"/>
</dbReference>